<sequence length="402" mass="44900">MSVPLFNLAPNLTVSRLCLGTMTFGEHNSLPQSFRLLDQAFEAGINFFDSAEMYPVPQRAETPGKNEEYFGQWVRKRNIYRYRVVISTKCVDRSPILLVELPAIRLFLGCLCAVLALGVRQGATTVSQIPGRFGWPSGQMSWIRDGPKCLDANNITEAIDGSKGTLFPVPCHPCMLRSGRLLPSMSRTGASRNIASATLFYAYAKTMVEKEVWRVAKETGFDMVVVNPSFVVGSLLTPHPTSTLLLILATVKGLRGEYPNTTEGFVHIDDVVAAHILAMEESKASGRLVCSSSVAHWTQIIDMLRAKFPSYPFENVLVNQYESRVFVFLKNNYMCLYIRFFASPLAEVEPSAGACISSTPHWSVNPTVRLSSRKDSFEEKRGEEKLIAFAICFEEREQGRRK</sequence>
<keyword evidence="6" id="KW-1185">Reference proteome</keyword>
<dbReference type="InterPro" id="IPR023210">
    <property type="entry name" value="NADP_OxRdtase_dom"/>
</dbReference>
<keyword evidence="2" id="KW-0560">Oxidoreductase</keyword>
<dbReference type="Gene3D" id="3.20.20.100">
    <property type="entry name" value="NADP-dependent oxidoreductase domain"/>
    <property type="match status" value="1"/>
</dbReference>
<protein>
    <submittedName>
        <fullName evidence="5">Tetraketide alpha-pyrone reductase 2</fullName>
    </submittedName>
</protein>
<evidence type="ECO:0000313" key="6">
    <source>
        <dbReference type="Proteomes" id="UP000436088"/>
    </source>
</evidence>
<comment type="caution">
    <text evidence="5">The sequence shown here is derived from an EMBL/GenBank/DDBJ whole genome shotgun (WGS) entry which is preliminary data.</text>
</comment>
<evidence type="ECO:0000313" key="5">
    <source>
        <dbReference type="EMBL" id="KAE8722872.1"/>
    </source>
</evidence>
<dbReference type="Pfam" id="PF00248">
    <property type="entry name" value="Aldo_ket_red"/>
    <property type="match status" value="1"/>
</dbReference>
<dbReference type="InterPro" id="IPR001509">
    <property type="entry name" value="Epimerase_deHydtase"/>
</dbReference>
<evidence type="ECO:0000259" key="4">
    <source>
        <dbReference type="Pfam" id="PF01370"/>
    </source>
</evidence>
<dbReference type="SUPFAM" id="SSF51735">
    <property type="entry name" value="NAD(P)-binding Rossmann-fold domains"/>
    <property type="match status" value="1"/>
</dbReference>
<gene>
    <name evidence="5" type="ORF">F3Y22_tig00013386pilonHSYRG00114</name>
</gene>
<feature type="domain" description="NADP-dependent oxidoreductase" evidence="3">
    <location>
        <begin position="16"/>
        <end position="91"/>
    </location>
</feature>
<evidence type="ECO:0000256" key="2">
    <source>
        <dbReference type="ARBA" id="ARBA00023002"/>
    </source>
</evidence>
<dbReference type="EMBL" id="VEPZ02000551">
    <property type="protein sequence ID" value="KAE8722872.1"/>
    <property type="molecule type" value="Genomic_DNA"/>
</dbReference>
<dbReference type="PANTHER" id="PTHR10366:SF503">
    <property type="entry name" value="TETRAKETIDE ALPHA-PYRONE REDUCTASE 2"/>
    <property type="match status" value="1"/>
</dbReference>
<dbReference type="PANTHER" id="PTHR10366">
    <property type="entry name" value="NAD DEPENDENT EPIMERASE/DEHYDRATASE"/>
    <property type="match status" value="1"/>
</dbReference>
<dbReference type="GO" id="GO:0016616">
    <property type="term" value="F:oxidoreductase activity, acting on the CH-OH group of donors, NAD or NADP as acceptor"/>
    <property type="evidence" value="ECO:0007669"/>
    <property type="project" value="TreeGrafter"/>
</dbReference>
<dbReference type="AlphaFoldDB" id="A0A6A3C6T5"/>
<keyword evidence="1" id="KW-0521">NADP</keyword>
<dbReference type="InterPro" id="IPR050425">
    <property type="entry name" value="NAD(P)_dehydrat-like"/>
</dbReference>
<evidence type="ECO:0000256" key="1">
    <source>
        <dbReference type="ARBA" id="ARBA00022857"/>
    </source>
</evidence>
<accession>A0A6A3C6T5</accession>
<reference evidence="5" key="1">
    <citation type="submission" date="2019-09" db="EMBL/GenBank/DDBJ databases">
        <title>Draft genome information of white flower Hibiscus syriacus.</title>
        <authorList>
            <person name="Kim Y.-M."/>
        </authorList>
    </citation>
    <scope>NUCLEOTIDE SEQUENCE [LARGE SCALE GENOMIC DNA]</scope>
    <source>
        <strain evidence="5">YM2019G1</strain>
    </source>
</reference>
<dbReference type="InterPro" id="IPR036812">
    <property type="entry name" value="NAD(P)_OxRdtase_dom_sf"/>
</dbReference>
<dbReference type="InterPro" id="IPR036291">
    <property type="entry name" value="NAD(P)-bd_dom_sf"/>
</dbReference>
<dbReference type="SUPFAM" id="SSF51430">
    <property type="entry name" value="NAD(P)-linked oxidoreductase"/>
    <property type="match status" value="1"/>
</dbReference>
<feature type="domain" description="NAD-dependent epimerase/dehydratase" evidence="4">
    <location>
        <begin position="201"/>
        <end position="284"/>
    </location>
</feature>
<proteinExistence type="predicted"/>
<evidence type="ECO:0000259" key="3">
    <source>
        <dbReference type="Pfam" id="PF00248"/>
    </source>
</evidence>
<dbReference type="Proteomes" id="UP000436088">
    <property type="component" value="Unassembled WGS sequence"/>
</dbReference>
<name>A0A6A3C6T5_HIBSY</name>
<organism evidence="5 6">
    <name type="scientific">Hibiscus syriacus</name>
    <name type="common">Rose of Sharon</name>
    <dbReference type="NCBI Taxonomy" id="106335"/>
    <lineage>
        <taxon>Eukaryota</taxon>
        <taxon>Viridiplantae</taxon>
        <taxon>Streptophyta</taxon>
        <taxon>Embryophyta</taxon>
        <taxon>Tracheophyta</taxon>
        <taxon>Spermatophyta</taxon>
        <taxon>Magnoliopsida</taxon>
        <taxon>eudicotyledons</taxon>
        <taxon>Gunneridae</taxon>
        <taxon>Pentapetalae</taxon>
        <taxon>rosids</taxon>
        <taxon>malvids</taxon>
        <taxon>Malvales</taxon>
        <taxon>Malvaceae</taxon>
        <taxon>Malvoideae</taxon>
        <taxon>Hibiscus</taxon>
    </lineage>
</organism>
<dbReference type="Gene3D" id="3.40.50.720">
    <property type="entry name" value="NAD(P)-binding Rossmann-like Domain"/>
    <property type="match status" value="1"/>
</dbReference>
<dbReference type="Pfam" id="PF01370">
    <property type="entry name" value="Epimerase"/>
    <property type="match status" value="1"/>
</dbReference>